<dbReference type="KEGG" id="eao:BD94_2076"/>
<dbReference type="RefSeq" id="WP_051354301.1">
    <property type="nucleotide sequence ID" value="NZ_CP007547.1"/>
</dbReference>
<sequence>MTNQMTTVPIPEVLENDDVRLVLVNDSDFEKIYEIASDPKVWEQHPSPTRYQKEVFRTFFQGALESHAAYLIYNKKSGELAGSTRFYDYNEEDNSIFIGYTFYATKFWGTGINPKVKHLMMDYIFQYVDKINFHVGEDNKRSRIAMERLGAKLKEIVRVAYFGEPDRINAWYVIDKPETGN</sequence>
<dbReference type="Pfam" id="PF13302">
    <property type="entry name" value="Acetyltransf_3"/>
    <property type="match status" value="1"/>
</dbReference>
<reference evidence="2" key="2">
    <citation type="journal article" date="2015" name="Genome Biol. Evol.">
        <title>Complete Genome Sequence and Transcriptomic Analysis of the Novel Pathogen Elizabethkingia anophelis in Response to Oxidative Stress.</title>
        <authorList>
            <person name="Li Y."/>
            <person name="Liu Y."/>
            <person name="Chew S.C."/>
            <person name="Tay M."/>
            <person name="Salido M.M."/>
            <person name="Teo J."/>
            <person name="Lauro F.M."/>
            <person name="Givskov M."/>
            <person name="Yang L."/>
        </authorList>
    </citation>
    <scope>NUCLEOTIDE SEQUENCE</scope>
    <source>
        <strain evidence="2">NUHP1</strain>
    </source>
</reference>
<dbReference type="HOGENOM" id="CLU_013985_1_1_10"/>
<evidence type="ECO:0000313" key="3">
    <source>
        <dbReference type="Proteomes" id="UP000028933"/>
    </source>
</evidence>
<dbReference type="SUPFAM" id="SSF55729">
    <property type="entry name" value="Acyl-CoA N-acyltransferases (Nat)"/>
    <property type="match status" value="1"/>
</dbReference>
<gene>
    <name evidence="2" type="ORF">BD94_2076</name>
</gene>
<evidence type="ECO:0000259" key="1">
    <source>
        <dbReference type="PROSITE" id="PS51186"/>
    </source>
</evidence>
<evidence type="ECO:0000313" key="2">
    <source>
        <dbReference type="EMBL" id="AIL45851.1"/>
    </source>
</evidence>
<dbReference type="Proteomes" id="UP000028933">
    <property type="component" value="Chromosome"/>
</dbReference>
<dbReference type="EMBL" id="CP007547">
    <property type="protein sequence ID" value="AIL45851.1"/>
    <property type="molecule type" value="Genomic_DNA"/>
</dbReference>
<dbReference type="AlphaFoldDB" id="A0A077EE59"/>
<organism evidence="2 3">
    <name type="scientific">Elizabethkingia anophelis NUHP1</name>
    <dbReference type="NCBI Taxonomy" id="1338011"/>
    <lineage>
        <taxon>Bacteria</taxon>
        <taxon>Pseudomonadati</taxon>
        <taxon>Bacteroidota</taxon>
        <taxon>Flavobacteriia</taxon>
        <taxon>Flavobacteriales</taxon>
        <taxon>Weeksellaceae</taxon>
        <taxon>Elizabethkingia</taxon>
    </lineage>
</organism>
<dbReference type="eggNOG" id="COG1670">
    <property type="taxonomic scope" value="Bacteria"/>
</dbReference>
<reference evidence="2" key="1">
    <citation type="journal article" date="2013" name="Lancet">
        <title>First case of E anophelis outbreak in an intensive-care unit.</title>
        <authorList>
            <person name="Teo J."/>
            <person name="Tan S.Y."/>
            <person name="Tay M."/>
            <person name="Ding Y."/>
            <person name="Kjelleberg S."/>
            <person name="Givskov M."/>
            <person name="Lin R.T."/>
            <person name="Yang L."/>
        </authorList>
    </citation>
    <scope>NUCLEOTIDE SEQUENCE [LARGE SCALE GENOMIC DNA]</scope>
    <source>
        <strain evidence="2">NUHP1</strain>
    </source>
</reference>
<accession>A0A077EE59</accession>
<dbReference type="STRING" id="1338011.BD94_2076"/>
<dbReference type="GO" id="GO:0016747">
    <property type="term" value="F:acyltransferase activity, transferring groups other than amino-acyl groups"/>
    <property type="evidence" value="ECO:0007669"/>
    <property type="project" value="InterPro"/>
</dbReference>
<dbReference type="PANTHER" id="PTHR43610:SF1">
    <property type="entry name" value="N-ACETYLTRANSFERASE DOMAIN-CONTAINING PROTEIN"/>
    <property type="match status" value="1"/>
</dbReference>
<dbReference type="PROSITE" id="PS51186">
    <property type="entry name" value="GNAT"/>
    <property type="match status" value="1"/>
</dbReference>
<dbReference type="PANTHER" id="PTHR43610">
    <property type="entry name" value="BLL6696 PROTEIN"/>
    <property type="match status" value="1"/>
</dbReference>
<dbReference type="InterPro" id="IPR016181">
    <property type="entry name" value="Acyl_CoA_acyltransferase"/>
</dbReference>
<proteinExistence type="predicted"/>
<keyword evidence="2" id="KW-0808">Transferase</keyword>
<feature type="domain" description="N-acetyltransferase" evidence="1">
    <location>
        <begin position="19"/>
        <end position="177"/>
    </location>
</feature>
<dbReference type="Gene3D" id="3.40.630.30">
    <property type="match status" value="1"/>
</dbReference>
<dbReference type="InterPro" id="IPR000182">
    <property type="entry name" value="GNAT_dom"/>
</dbReference>
<name>A0A077EE59_9FLAO</name>
<protein>
    <submittedName>
        <fullName evidence="2">GCN5-related N-acetyltransferase</fullName>
    </submittedName>
</protein>